<proteinExistence type="predicted"/>
<feature type="non-terminal residue" evidence="2">
    <location>
        <position position="144"/>
    </location>
</feature>
<dbReference type="EMBL" id="EU742808">
    <property type="protein sequence ID" value="ACF28640.1"/>
    <property type="molecule type" value="Genomic_DNA"/>
</dbReference>
<keyword evidence="2" id="KW-0328">Glycosyltransferase</keyword>
<keyword evidence="2" id="KW-0808">Transferase</keyword>
<feature type="chain" id="PRO_5002829034" evidence="1">
    <location>
        <begin position="20"/>
        <end position="144"/>
    </location>
</feature>
<dbReference type="AlphaFoldDB" id="B4ZFY8"/>
<reference evidence="2" key="1">
    <citation type="journal article" date="2008" name="PLoS ONE">
        <title>From stop to start: tandem gene arrangement, copy number and trans-splicing sites in the dinoflagellate Amphidinium carterae.</title>
        <authorList>
            <person name="Bachvaroff T.R."/>
            <person name="Place A.R."/>
        </authorList>
    </citation>
    <scope>NUCLEOTIDE SEQUENCE</scope>
    <source>
        <strain evidence="2">CCMP1314</strain>
    </source>
</reference>
<keyword evidence="1" id="KW-0732">Signal</keyword>
<evidence type="ECO:0000256" key="1">
    <source>
        <dbReference type="SAM" id="SignalP"/>
    </source>
</evidence>
<sequence>ILLACVYVICHCLTDGAKAPEEEAWERQGNLTWAKSVVSTLAPLNITNLPEDRTSRGIVMSCPVGGASFLAGGAGKPHNLFNGFATAATYLRQTLGSELPIFNIMFEDELELAEKSCSELSGSFANVTCLGIPRGSDDGYGFAK</sequence>
<protein>
    <submittedName>
        <fullName evidence="2">Alpha 1,2 mannosyltransferase</fullName>
    </submittedName>
</protein>
<organism evidence="2">
    <name type="scientific">Amphidinium carterae</name>
    <name type="common">Dinoflagellate</name>
    <dbReference type="NCBI Taxonomy" id="2961"/>
    <lineage>
        <taxon>Eukaryota</taxon>
        <taxon>Sar</taxon>
        <taxon>Alveolata</taxon>
        <taxon>Dinophyceae</taxon>
        <taxon>Amphidiniales</taxon>
        <taxon>Amphidiniaceae</taxon>
        <taxon>Amphidinium</taxon>
    </lineage>
</organism>
<feature type="non-terminal residue" evidence="2">
    <location>
        <position position="1"/>
    </location>
</feature>
<dbReference type="GO" id="GO:0016757">
    <property type="term" value="F:glycosyltransferase activity"/>
    <property type="evidence" value="ECO:0007669"/>
    <property type="project" value="UniProtKB-KW"/>
</dbReference>
<name>B4ZFY8_AMPCA</name>
<feature type="signal peptide" evidence="1">
    <location>
        <begin position="1"/>
        <end position="19"/>
    </location>
</feature>
<evidence type="ECO:0000313" key="2">
    <source>
        <dbReference type="EMBL" id="ACF28640.1"/>
    </source>
</evidence>
<accession>B4ZFY8</accession>